<gene>
    <name evidence="1" type="ORF">M378DRAFT_160378</name>
</gene>
<keyword evidence="2" id="KW-1185">Reference proteome</keyword>
<evidence type="ECO:0000313" key="1">
    <source>
        <dbReference type="EMBL" id="KIL66854.1"/>
    </source>
</evidence>
<dbReference type="EMBL" id="KN818234">
    <property type="protein sequence ID" value="KIL66854.1"/>
    <property type="molecule type" value="Genomic_DNA"/>
</dbReference>
<dbReference type="HOGENOM" id="CLU_2721679_0_0_1"/>
<reference evidence="1 2" key="1">
    <citation type="submission" date="2014-04" db="EMBL/GenBank/DDBJ databases">
        <title>Evolutionary Origins and Diversification of the Mycorrhizal Mutualists.</title>
        <authorList>
            <consortium name="DOE Joint Genome Institute"/>
            <consortium name="Mycorrhizal Genomics Consortium"/>
            <person name="Kohler A."/>
            <person name="Kuo A."/>
            <person name="Nagy L.G."/>
            <person name="Floudas D."/>
            <person name="Copeland A."/>
            <person name="Barry K.W."/>
            <person name="Cichocki N."/>
            <person name="Veneault-Fourrey C."/>
            <person name="LaButti K."/>
            <person name="Lindquist E.A."/>
            <person name="Lipzen A."/>
            <person name="Lundell T."/>
            <person name="Morin E."/>
            <person name="Murat C."/>
            <person name="Riley R."/>
            <person name="Ohm R."/>
            <person name="Sun H."/>
            <person name="Tunlid A."/>
            <person name="Henrissat B."/>
            <person name="Grigoriev I.V."/>
            <person name="Hibbett D.S."/>
            <person name="Martin F."/>
        </authorList>
    </citation>
    <scope>NUCLEOTIDE SEQUENCE [LARGE SCALE GENOMIC DNA]</scope>
    <source>
        <strain evidence="1 2">Koide BX008</strain>
    </source>
</reference>
<organism evidence="1 2">
    <name type="scientific">Amanita muscaria (strain Koide BX008)</name>
    <dbReference type="NCBI Taxonomy" id="946122"/>
    <lineage>
        <taxon>Eukaryota</taxon>
        <taxon>Fungi</taxon>
        <taxon>Dikarya</taxon>
        <taxon>Basidiomycota</taxon>
        <taxon>Agaricomycotina</taxon>
        <taxon>Agaricomycetes</taxon>
        <taxon>Agaricomycetidae</taxon>
        <taxon>Agaricales</taxon>
        <taxon>Pluteineae</taxon>
        <taxon>Amanitaceae</taxon>
        <taxon>Amanita</taxon>
    </lineage>
</organism>
<dbReference type="Proteomes" id="UP000054549">
    <property type="component" value="Unassembled WGS sequence"/>
</dbReference>
<sequence length="72" mass="8064">MMPDVSHHLFQFSRNVDIYLRSLKKEGLLPVSRGKNSSVGICPLQIARLLTFPSLSPLASTQANIIHKITIY</sequence>
<evidence type="ECO:0000313" key="2">
    <source>
        <dbReference type="Proteomes" id="UP000054549"/>
    </source>
</evidence>
<proteinExistence type="predicted"/>
<dbReference type="InParanoid" id="A0A0C2TIQ5"/>
<protein>
    <submittedName>
        <fullName evidence="1">Uncharacterized protein</fullName>
    </submittedName>
</protein>
<dbReference type="AlphaFoldDB" id="A0A0C2TIQ5"/>
<accession>A0A0C2TIQ5</accession>
<name>A0A0C2TIQ5_AMAMK</name>